<organism evidence="1">
    <name type="scientific">Myoviridae sp. ctBDS4</name>
    <dbReference type="NCBI Taxonomy" id="2823537"/>
    <lineage>
        <taxon>Viruses</taxon>
        <taxon>Duplodnaviria</taxon>
        <taxon>Heunggongvirae</taxon>
        <taxon>Uroviricota</taxon>
        <taxon>Caudoviricetes</taxon>
    </lineage>
</organism>
<name>A0A8S5LEH7_9CAUD</name>
<reference evidence="1" key="1">
    <citation type="journal article" date="2021" name="Proc. Natl. Acad. Sci. U.S.A.">
        <title>A Catalog of Tens of Thousands of Viruses from Human Metagenomes Reveals Hidden Associations with Chronic Diseases.</title>
        <authorList>
            <person name="Tisza M.J."/>
            <person name="Buck C.B."/>
        </authorList>
    </citation>
    <scope>NUCLEOTIDE SEQUENCE</scope>
    <source>
        <strain evidence="1">CtBDS4</strain>
    </source>
</reference>
<evidence type="ECO:0000313" key="1">
    <source>
        <dbReference type="EMBL" id="DAD68368.1"/>
    </source>
</evidence>
<proteinExistence type="predicted"/>
<protein>
    <submittedName>
        <fullName evidence="1">Uncharacterized protein</fullName>
    </submittedName>
</protein>
<dbReference type="EMBL" id="BK014700">
    <property type="protein sequence ID" value="DAD68368.1"/>
    <property type="molecule type" value="Genomic_DNA"/>
</dbReference>
<accession>A0A8S5LEH7</accession>
<sequence>MNTIVNNIVYKINQEFTLKILSVLDEFPITETEPYYSVLSSQLSEDNFMDRLTVLQIKKFLMSSLPRKKSINLIREYDNFLEEYKTSENESVNKNTQE</sequence>